<proteinExistence type="predicted"/>
<dbReference type="Proteomes" id="UP000800200">
    <property type="component" value="Unassembled WGS sequence"/>
</dbReference>
<dbReference type="AlphaFoldDB" id="A0A6A6E8E9"/>
<keyword evidence="2" id="KW-1185">Reference proteome</keyword>
<organism evidence="1 2">
    <name type="scientific">Zopfia rhizophila CBS 207.26</name>
    <dbReference type="NCBI Taxonomy" id="1314779"/>
    <lineage>
        <taxon>Eukaryota</taxon>
        <taxon>Fungi</taxon>
        <taxon>Dikarya</taxon>
        <taxon>Ascomycota</taxon>
        <taxon>Pezizomycotina</taxon>
        <taxon>Dothideomycetes</taxon>
        <taxon>Dothideomycetes incertae sedis</taxon>
        <taxon>Zopfiaceae</taxon>
        <taxon>Zopfia</taxon>
    </lineage>
</organism>
<evidence type="ECO:0000313" key="2">
    <source>
        <dbReference type="Proteomes" id="UP000800200"/>
    </source>
</evidence>
<feature type="non-terminal residue" evidence="1">
    <location>
        <position position="1"/>
    </location>
</feature>
<gene>
    <name evidence="1" type="ORF">K469DRAFT_569877</name>
</gene>
<accession>A0A6A6E8E9</accession>
<reference evidence="1" key="1">
    <citation type="journal article" date="2020" name="Stud. Mycol.">
        <title>101 Dothideomycetes genomes: a test case for predicting lifestyles and emergence of pathogens.</title>
        <authorList>
            <person name="Haridas S."/>
            <person name="Albert R."/>
            <person name="Binder M."/>
            <person name="Bloem J."/>
            <person name="Labutti K."/>
            <person name="Salamov A."/>
            <person name="Andreopoulos B."/>
            <person name="Baker S."/>
            <person name="Barry K."/>
            <person name="Bills G."/>
            <person name="Bluhm B."/>
            <person name="Cannon C."/>
            <person name="Castanera R."/>
            <person name="Culley D."/>
            <person name="Daum C."/>
            <person name="Ezra D."/>
            <person name="Gonzalez J."/>
            <person name="Henrissat B."/>
            <person name="Kuo A."/>
            <person name="Liang C."/>
            <person name="Lipzen A."/>
            <person name="Lutzoni F."/>
            <person name="Magnuson J."/>
            <person name="Mondo S."/>
            <person name="Nolan M."/>
            <person name="Ohm R."/>
            <person name="Pangilinan J."/>
            <person name="Park H.-J."/>
            <person name="Ramirez L."/>
            <person name="Alfaro M."/>
            <person name="Sun H."/>
            <person name="Tritt A."/>
            <person name="Yoshinaga Y."/>
            <person name="Zwiers L.-H."/>
            <person name="Turgeon B."/>
            <person name="Goodwin S."/>
            <person name="Spatafora J."/>
            <person name="Crous P."/>
            <person name="Grigoriev I."/>
        </authorList>
    </citation>
    <scope>NUCLEOTIDE SEQUENCE</scope>
    <source>
        <strain evidence="1">CBS 207.26</strain>
    </source>
</reference>
<evidence type="ECO:0008006" key="3">
    <source>
        <dbReference type="Google" id="ProtNLM"/>
    </source>
</evidence>
<dbReference type="EMBL" id="ML994627">
    <property type="protein sequence ID" value="KAF2187305.1"/>
    <property type="molecule type" value="Genomic_DNA"/>
</dbReference>
<sequence>YKKRLYIPNIDKLKAKLLYFYHKSSITSYIDYNKIYKLLFCKYYWFYMYNFITY</sequence>
<name>A0A6A6E8E9_9PEZI</name>
<evidence type="ECO:0000313" key="1">
    <source>
        <dbReference type="EMBL" id="KAF2187305.1"/>
    </source>
</evidence>
<protein>
    <recommendedName>
        <fullName evidence="3">Integrase zinc-binding domain-containing protein</fullName>
    </recommendedName>
</protein>